<protein>
    <submittedName>
        <fullName evidence="1">Uncharacterized protein</fullName>
    </submittedName>
</protein>
<dbReference type="AlphaFoldDB" id="A0AAV1WYE5"/>
<organism evidence="1 2">
    <name type="scientific">Lupinus luteus</name>
    <name type="common">European yellow lupine</name>
    <dbReference type="NCBI Taxonomy" id="3873"/>
    <lineage>
        <taxon>Eukaryota</taxon>
        <taxon>Viridiplantae</taxon>
        <taxon>Streptophyta</taxon>
        <taxon>Embryophyta</taxon>
        <taxon>Tracheophyta</taxon>
        <taxon>Spermatophyta</taxon>
        <taxon>Magnoliopsida</taxon>
        <taxon>eudicotyledons</taxon>
        <taxon>Gunneridae</taxon>
        <taxon>Pentapetalae</taxon>
        <taxon>rosids</taxon>
        <taxon>fabids</taxon>
        <taxon>Fabales</taxon>
        <taxon>Fabaceae</taxon>
        <taxon>Papilionoideae</taxon>
        <taxon>50 kb inversion clade</taxon>
        <taxon>genistoids sensu lato</taxon>
        <taxon>core genistoids</taxon>
        <taxon>Genisteae</taxon>
        <taxon>Lupinus</taxon>
    </lineage>
</organism>
<name>A0AAV1WYE5_LUPLU</name>
<sequence length="140" mass="15588">MYSIGKRRITLHLPFRAIFKIKTACTIHSLSSTHLNSVVNRLISHGQIKTRRLRARGDGKNLNGNTEFGPRNELGFSGIKRSSTGASKLNIQAIPGLKPNGAIGVVCYVEAPTRLDPEMKAVSKEREYELDHVSNTREEF</sequence>
<gene>
    <name evidence="1" type="ORF">LLUT_LOCUS14958</name>
</gene>
<evidence type="ECO:0000313" key="1">
    <source>
        <dbReference type="EMBL" id="CAL0313898.1"/>
    </source>
</evidence>
<dbReference type="EMBL" id="CAXHTB010000010">
    <property type="protein sequence ID" value="CAL0313898.1"/>
    <property type="molecule type" value="Genomic_DNA"/>
</dbReference>
<keyword evidence="2" id="KW-1185">Reference proteome</keyword>
<comment type="caution">
    <text evidence="1">The sequence shown here is derived from an EMBL/GenBank/DDBJ whole genome shotgun (WGS) entry which is preliminary data.</text>
</comment>
<reference evidence="1 2" key="1">
    <citation type="submission" date="2024-03" db="EMBL/GenBank/DDBJ databases">
        <authorList>
            <person name="Martinez-Hernandez J."/>
        </authorList>
    </citation>
    <scope>NUCLEOTIDE SEQUENCE [LARGE SCALE GENOMIC DNA]</scope>
</reference>
<dbReference type="Proteomes" id="UP001497480">
    <property type="component" value="Unassembled WGS sequence"/>
</dbReference>
<accession>A0AAV1WYE5</accession>
<proteinExistence type="predicted"/>
<evidence type="ECO:0000313" key="2">
    <source>
        <dbReference type="Proteomes" id="UP001497480"/>
    </source>
</evidence>